<dbReference type="AlphaFoldDB" id="A0ABD3P8M5"/>
<keyword evidence="3" id="KW-1185">Reference proteome</keyword>
<feature type="compositionally biased region" description="Basic and acidic residues" evidence="1">
    <location>
        <begin position="58"/>
        <end position="67"/>
    </location>
</feature>
<reference evidence="2 3" key="1">
    <citation type="submission" date="2024-10" db="EMBL/GenBank/DDBJ databases">
        <title>Updated reference genomes for cyclostephanoid diatoms.</title>
        <authorList>
            <person name="Roberts W.R."/>
            <person name="Alverson A.J."/>
        </authorList>
    </citation>
    <scope>NUCLEOTIDE SEQUENCE [LARGE SCALE GENOMIC DNA]</scope>
    <source>
        <strain evidence="2 3">AJA010-31</strain>
    </source>
</reference>
<evidence type="ECO:0000313" key="3">
    <source>
        <dbReference type="Proteomes" id="UP001530400"/>
    </source>
</evidence>
<evidence type="ECO:0000256" key="1">
    <source>
        <dbReference type="SAM" id="MobiDB-lite"/>
    </source>
</evidence>
<accession>A0ABD3P8M5</accession>
<comment type="caution">
    <text evidence="2">The sequence shown here is derived from an EMBL/GenBank/DDBJ whole genome shotgun (WGS) entry which is preliminary data.</text>
</comment>
<organism evidence="2 3">
    <name type="scientific">Cyclotella atomus</name>
    <dbReference type="NCBI Taxonomy" id="382360"/>
    <lineage>
        <taxon>Eukaryota</taxon>
        <taxon>Sar</taxon>
        <taxon>Stramenopiles</taxon>
        <taxon>Ochrophyta</taxon>
        <taxon>Bacillariophyta</taxon>
        <taxon>Coscinodiscophyceae</taxon>
        <taxon>Thalassiosirophycidae</taxon>
        <taxon>Stephanodiscales</taxon>
        <taxon>Stephanodiscaceae</taxon>
        <taxon>Cyclotella</taxon>
    </lineage>
</organism>
<name>A0ABD3P8M5_9STRA</name>
<evidence type="ECO:0000313" key="2">
    <source>
        <dbReference type="EMBL" id="KAL3784393.1"/>
    </source>
</evidence>
<gene>
    <name evidence="2" type="ORF">ACHAWO_012939</name>
</gene>
<dbReference type="Proteomes" id="UP001530400">
    <property type="component" value="Unassembled WGS sequence"/>
</dbReference>
<dbReference type="EMBL" id="JALLPJ020000729">
    <property type="protein sequence ID" value="KAL3784393.1"/>
    <property type="molecule type" value="Genomic_DNA"/>
</dbReference>
<feature type="region of interest" description="Disordered" evidence="1">
    <location>
        <begin position="48"/>
        <end position="88"/>
    </location>
</feature>
<protein>
    <submittedName>
        <fullName evidence="2">Uncharacterized protein</fullName>
    </submittedName>
</protein>
<sequence>MRGSVSDRTIVDAMMLPPSQIFFHRSLRTSDRIGPYKFANMSKTTENLTKTVKKTTKPKWDKKDPRGPRPSPTVSAAEQDLGTVMTGNDGNQYIVKASEWTEVSRMDNV</sequence>
<proteinExistence type="predicted"/>